<accession>A0A968KSA3</accession>
<reference evidence="1 2" key="1">
    <citation type="submission" date="2020-03" db="EMBL/GenBank/DDBJ databases">
        <title>Spirochaetal bacteria isolated from arthropods constitute a novel genus Entomospira genus novum within the order Spirochaetales.</title>
        <authorList>
            <person name="Grana-Miraglia L."/>
            <person name="Sikutova S."/>
            <person name="Fingerle V."/>
            <person name="Sing A."/>
            <person name="Castillo-Ramirez S."/>
            <person name="Margos G."/>
            <person name="Rudolf I."/>
        </authorList>
    </citation>
    <scope>NUCLEOTIDE SEQUENCE [LARGE SCALE GENOMIC DNA]</scope>
    <source>
        <strain evidence="1 2">BR193</strain>
    </source>
</reference>
<dbReference type="EMBL" id="JAATLJ010000004">
    <property type="protein sequence ID" value="NIZ41519.1"/>
    <property type="molecule type" value="Genomic_DNA"/>
</dbReference>
<dbReference type="RefSeq" id="WP_167701141.1">
    <property type="nucleotide sequence ID" value="NZ_CP118177.1"/>
</dbReference>
<dbReference type="Proteomes" id="UP000711995">
    <property type="component" value="Unassembled WGS sequence"/>
</dbReference>
<dbReference type="AlphaFoldDB" id="A0A968KSA3"/>
<keyword evidence="2" id="KW-1185">Reference proteome</keyword>
<proteinExistence type="predicted"/>
<protein>
    <submittedName>
        <fullName evidence="1">Uncharacterized protein</fullName>
    </submittedName>
</protein>
<name>A0A968KSA3_9SPIO</name>
<gene>
    <name evidence="1" type="ORF">HCT14_08355</name>
</gene>
<evidence type="ECO:0000313" key="1">
    <source>
        <dbReference type="EMBL" id="NIZ41519.1"/>
    </source>
</evidence>
<organism evidence="1 2">
    <name type="scientific">Entomospira entomophila</name>
    <dbReference type="NCBI Taxonomy" id="2719988"/>
    <lineage>
        <taxon>Bacteria</taxon>
        <taxon>Pseudomonadati</taxon>
        <taxon>Spirochaetota</taxon>
        <taxon>Spirochaetia</taxon>
        <taxon>Spirochaetales</taxon>
        <taxon>Spirochaetaceae</taxon>
        <taxon>Entomospira</taxon>
    </lineage>
</organism>
<comment type="caution">
    <text evidence="1">The sequence shown here is derived from an EMBL/GenBank/DDBJ whole genome shotgun (WGS) entry which is preliminary data.</text>
</comment>
<sequence>MTRNNCNRDEELARVRADLRYYRDLLREYASMPRDIATGTNGANQHTVRQHSLADIQAIIKDLERELASLMPPSRNLRAMPSRGEIL</sequence>
<evidence type="ECO:0000313" key="2">
    <source>
        <dbReference type="Proteomes" id="UP000711995"/>
    </source>
</evidence>